<dbReference type="Pfam" id="PF25954">
    <property type="entry name" value="Beta-barrel_RND_2"/>
    <property type="match status" value="1"/>
</dbReference>
<feature type="transmembrane region" description="Helical" evidence="6">
    <location>
        <begin position="12"/>
        <end position="35"/>
    </location>
</feature>
<keyword evidence="6" id="KW-0472">Membrane</keyword>
<evidence type="ECO:0000256" key="3">
    <source>
        <dbReference type="ARBA" id="ARBA00023054"/>
    </source>
</evidence>
<dbReference type="Pfam" id="PF25967">
    <property type="entry name" value="RND-MFP_C"/>
    <property type="match status" value="1"/>
</dbReference>
<dbReference type="NCBIfam" id="TIGR01730">
    <property type="entry name" value="RND_mfp"/>
    <property type="match status" value="1"/>
</dbReference>
<dbReference type="InterPro" id="IPR058627">
    <property type="entry name" value="MdtA-like_C"/>
</dbReference>
<dbReference type="AlphaFoldDB" id="K9VVX9"/>
<dbReference type="EMBL" id="CP003620">
    <property type="protein sequence ID" value="AFZ11719.1"/>
    <property type="molecule type" value="Genomic_DNA"/>
</dbReference>
<gene>
    <name evidence="10" type="ORF">Cri9333_0800</name>
</gene>
<accession>K9VVX9</accession>
<dbReference type="GO" id="GO:0022857">
    <property type="term" value="F:transmembrane transporter activity"/>
    <property type="evidence" value="ECO:0007669"/>
    <property type="project" value="InterPro"/>
</dbReference>
<evidence type="ECO:0000313" key="10">
    <source>
        <dbReference type="EMBL" id="AFZ11719.1"/>
    </source>
</evidence>
<evidence type="ECO:0000259" key="8">
    <source>
        <dbReference type="Pfam" id="PF25954"/>
    </source>
</evidence>
<dbReference type="GO" id="GO:0030313">
    <property type="term" value="C:cell envelope"/>
    <property type="evidence" value="ECO:0007669"/>
    <property type="project" value="UniProtKB-SubCell"/>
</dbReference>
<organism evidence="10 11">
    <name type="scientific">Crinalium epipsammum PCC 9333</name>
    <dbReference type="NCBI Taxonomy" id="1173022"/>
    <lineage>
        <taxon>Bacteria</taxon>
        <taxon>Bacillati</taxon>
        <taxon>Cyanobacteriota</taxon>
        <taxon>Cyanophyceae</taxon>
        <taxon>Gomontiellales</taxon>
        <taxon>Gomontiellaceae</taxon>
        <taxon>Crinalium</taxon>
    </lineage>
</organism>
<feature type="domain" description="Multidrug resistance protein MdtA-like barrel-sandwich hybrid" evidence="7">
    <location>
        <begin position="71"/>
        <end position="360"/>
    </location>
</feature>
<keyword evidence="11" id="KW-1185">Reference proteome</keyword>
<keyword evidence="6" id="KW-0812">Transmembrane</keyword>
<dbReference type="GO" id="GO:0016020">
    <property type="term" value="C:membrane"/>
    <property type="evidence" value="ECO:0007669"/>
    <property type="project" value="InterPro"/>
</dbReference>
<dbReference type="InterPro" id="IPR050465">
    <property type="entry name" value="UPF0194_transport"/>
</dbReference>
<feature type="coiled-coil region" evidence="4">
    <location>
        <begin position="211"/>
        <end position="277"/>
    </location>
</feature>
<dbReference type="PANTHER" id="PTHR32347:SF14">
    <property type="entry name" value="EFFLUX SYSTEM COMPONENT YKNX-RELATED"/>
    <property type="match status" value="1"/>
</dbReference>
<reference evidence="10 11" key="1">
    <citation type="submission" date="2012-06" db="EMBL/GenBank/DDBJ databases">
        <title>Finished chromosome of genome of Crinalium epipsammum PCC 9333.</title>
        <authorList>
            <consortium name="US DOE Joint Genome Institute"/>
            <person name="Gugger M."/>
            <person name="Coursin T."/>
            <person name="Rippka R."/>
            <person name="Tandeau De Marsac N."/>
            <person name="Huntemann M."/>
            <person name="Wei C.-L."/>
            <person name="Han J."/>
            <person name="Detter J.C."/>
            <person name="Han C."/>
            <person name="Tapia R."/>
            <person name="Davenport K."/>
            <person name="Daligault H."/>
            <person name="Erkkila T."/>
            <person name="Gu W."/>
            <person name="Munk A.C.C."/>
            <person name="Teshima H."/>
            <person name="Xu Y."/>
            <person name="Chain P."/>
            <person name="Chen A."/>
            <person name="Krypides N."/>
            <person name="Mavromatis K."/>
            <person name="Markowitz V."/>
            <person name="Szeto E."/>
            <person name="Ivanova N."/>
            <person name="Mikhailova N."/>
            <person name="Ovchinnikova G."/>
            <person name="Pagani I."/>
            <person name="Pati A."/>
            <person name="Goodwin L."/>
            <person name="Peters L."/>
            <person name="Pitluck S."/>
            <person name="Woyke T."/>
            <person name="Kerfeld C."/>
        </authorList>
    </citation>
    <scope>NUCLEOTIDE SEQUENCE [LARGE SCALE GENOMIC DNA]</scope>
    <source>
        <strain evidence="10 11">PCC 9333</strain>
    </source>
</reference>
<dbReference type="Gene3D" id="2.40.50.100">
    <property type="match status" value="1"/>
</dbReference>
<feature type="compositionally biased region" description="Low complexity" evidence="5">
    <location>
        <begin position="163"/>
        <end position="181"/>
    </location>
</feature>
<evidence type="ECO:0000259" key="9">
    <source>
        <dbReference type="Pfam" id="PF25967"/>
    </source>
</evidence>
<evidence type="ECO:0000256" key="1">
    <source>
        <dbReference type="ARBA" id="ARBA00004196"/>
    </source>
</evidence>
<sequence length="529" mass="57363">MEVPLVGKVKRPLAWAFGVIAAIVIVASIGTYILINRSSPKIDINQLTVAVKSATITVRITASGTVIPFQSVNLSPKTSGRLAKLFVEQGDRVQQGQEIARMENSELQAQLLQSRANLQQAEARFAGAQTSRPEEVAQASARLAQAQAILAQAQNGSRPEEVAQASARLSQASASLAQSRSNRPRQIEQGEAQVVAASSRTNLAKQRLKRYQNLRQQGAIAQDKLDEVEAEYTTAQANTAEAQRRLDQVKNSTLQEIRQKEAAVTEAQQALRQLQKGTRYEEIAQRAADVAQARAALQQAQNGQRKEDVAQLRAAVDGARAQFLEAQSRLQDTIIRAPFAGTVTQKYATEGAFVTPTTSASSTASATSTSIVAIAKDLEIRAKVPEVDIGQIQPQQRVEIIADAYPDQIFKGLVRLVSPEAVLEQNVTSFEVRIALQTGTQQLKSGMNVNVTFLGKQLPQAMLVPTVAIVTEKGQTGVLVPDAKNQPQFRPVTIGASIQNETQILEGIKEGDRVFIDPPKGYKSQRKKP</sequence>
<comment type="subcellular location">
    <subcellularLocation>
        <location evidence="1">Cell envelope</location>
    </subcellularLocation>
</comment>
<dbReference type="InterPro" id="IPR058792">
    <property type="entry name" value="Beta-barrel_RND_2"/>
</dbReference>
<dbReference type="Proteomes" id="UP000010472">
    <property type="component" value="Chromosome"/>
</dbReference>
<dbReference type="PATRIC" id="fig|1173022.3.peg.872"/>
<proteinExistence type="inferred from homology"/>
<keyword evidence="6" id="KW-1133">Transmembrane helix</keyword>
<dbReference type="Gene3D" id="2.40.420.20">
    <property type="match status" value="1"/>
</dbReference>
<dbReference type="Gene3D" id="2.40.30.170">
    <property type="match status" value="1"/>
</dbReference>
<evidence type="ECO:0000256" key="6">
    <source>
        <dbReference type="SAM" id="Phobius"/>
    </source>
</evidence>
<evidence type="ECO:0000313" key="11">
    <source>
        <dbReference type="Proteomes" id="UP000010472"/>
    </source>
</evidence>
<feature type="domain" description="CusB-like beta-barrel" evidence="8">
    <location>
        <begin position="380"/>
        <end position="455"/>
    </location>
</feature>
<dbReference type="KEGG" id="cep:Cri9333_0800"/>
<dbReference type="Pfam" id="PF25917">
    <property type="entry name" value="BSH_RND"/>
    <property type="match status" value="1"/>
</dbReference>
<dbReference type="InterPro" id="IPR058625">
    <property type="entry name" value="MdtA-like_BSH"/>
</dbReference>
<evidence type="ECO:0000256" key="2">
    <source>
        <dbReference type="ARBA" id="ARBA00009477"/>
    </source>
</evidence>
<dbReference type="OrthoDB" id="505602at2"/>
<dbReference type="STRING" id="1173022.Cri9333_0800"/>
<dbReference type="RefSeq" id="WP_015201841.1">
    <property type="nucleotide sequence ID" value="NC_019753.1"/>
</dbReference>
<evidence type="ECO:0000256" key="4">
    <source>
        <dbReference type="SAM" id="Coils"/>
    </source>
</evidence>
<name>K9VVX9_9CYAN</name>
<dbReference type="eggNOG" id="COG0845">
    <property type="taxonomic scope" value="Bacteria"/>
</dbReference>
<feature type="domain" description="Multidrug resistance protein MdtA-like C-terminal permuted SH3" evidence="9">
    <location>
        <begin position="460"/>
        <end position="517"/>
    </location>
</feature>
<evidence type="ECO:0000256" key="5">
    <source>
        <dbReference type="SAM" id="MobiDB-lite"/>
    </source>
</evidence>
<dbReference type="Gene3D" id="1.10.287.470">
    <property type="entry name" value="Helix hairpin bin"/>
    <property type="match status" value="2"/>
</dbReference>
<feature type="region of interest" description="Disordered" evidence="5">
    <location>
        <begin position="155"/>
        <end position="189"/>
    </location>
</feature>
<dbReference type="SUPFAM" id="SSF111369">
    <property type="entry name" value="HlyD-like secretion proteins"/>
    <property type="match status" value="2"/>
</dbReference>
<dbReference type="HOGENOM" id="CLU_018816_14_2_3"/>
<keyword evidence="3 4" id="KW-0175">Coiled coil</keyword>
<comment type="similarity">
    <text evidence="2">Belongs to the membrane fusion protein (MFP) (TC 8.A.1) family.</text>
</comment>
<dbReference type="InterPro" id="IPR006143">
    <property type="entry name" value="RND_pump_MFP"/>
</dbReference>
<protein>
    <submittedName>
        <fullName evidence="10">Efflux transporter, RND family, MFP subunit</fullName>
    </submittedName>
</protein>
<evidence type="ECO:0000259" key="7">
    <source>
        <dbReference type="Pfam" id="PF25917"/>
    </source>
</evidence>
<dbReference type="PANTHER" id="PTHR32347">
    <property type="entry name" value="EFFLUX SYSTEM COMPONENT YKNX-RELATED"/>
    <property type="match status" value="1"/>
</dbReference>